<dbReference type="PANTHER" id="PTHR33625:SF2">
    <property type="entry name" value="POST-SET DOMAIN-CONTAINING PROTEIN"/>
    <property type="match status" value="1"/>
</dbReference>
<dbReference type="EMBL" id="JAUIZM010000001">
    <property type="protein sequence ID" value="KAK1400698.1"/>
    <property type="molecule type" value="Genomic_DNA"/>
</dbReference>
<dbReference type="PANTHER" id="PTHR33625">
    <property type="entry name" value="OS08G0179900 PROTEIN"/>
    <property type="match status" value="1"/>
</dbReference>
<comment type="caution">
    <text evidence="2">The sequence shown here is derived from an EMBL/GenBank/DDBJ whole genome shotgun (WGS) entry which is preliminary data.</text>
</comment>
<evidence type="ECO:0000256" key="1">
    <source>
        <dbReference type="SAM" id="MobiDB-lite"/>
    </source>
</evidence>
<proteinExistence type="predicted"/>
<evidence type="ECO:0000313" key="3">
    <source>
        <dbReference type="Proteomes" id="UP001237642"/>
    </source>
</evidence>
<reference evidence="2" key="1">
    <citation type="submission" date="2023-02" db="EMBL/GenBank/DDBJ databases">
        <title>Genome of toxic invasive species Heracleum sosnowskyi carries increased number of genes despite the absence of recent whole-genome duplications.</title>
        <authorList>
            <person name="Schelkunov M."/>
            <person name="Shtratnikova V."/>
            <person name="Makarenko M."/>
            <person name="Klepikova A."/>
            <person name="Omelchenko D."/>
            <person name="Novikova G."/>
            <person name="Obukhova E."/>
            <person name="Bogdanov V."/>
            <person name="Penin A."/>
            <person name="Logacheva M."/>
        </authorList>
    </citation>
    <scope>NUCLEOTIDE SEQUENCE</scope>
    <source>
        <strain evidence="2">Hsosn_3</strain>
        <tissue evidence="2">Leaf</tissue>
    </source>
</reference>
<accession>A0AAD8NAR0</accession>
<feature type="region of interest" description="Disordered" evidence="1">
    <location>
        <begin position="1"/>
        <end position="25"/>
    </location>
</feature>
<organism evidence="2 3">
    <name type="scientific">Heracleum sosnowskyi</name>
    <dbReference type="NCBI Taxonomy" id="360622"/>
    <lineage>
        <taxon>Eukaryota</taxon>
        <taxon>Viridiplantae</taxon>
        <taxon>Streptophyta</taxon>
        <taxon>Embryophyta</taxon>
        <taxon>Tracheophyta</taxon>
        <taxon>Spermatophyta</taxon>
        <taxon>Magnoliopsida</taxon>
        <taxon>eudicotyledons</taxon>
        <taxon>Gunneridae</taxon>
        <taxon>Pentapetalae</taxon>
        <taxon>asterids</taxon>
        <taxon>campanulids</taxon>
        <taxon>Apiales</taxon>
        <taxon>Apiaceae</taxon>
        <taxon>Apioideae</taxon>
        <taxon>apioid superclade</taxon>
        <taxon>Tordylieae</taxon>
        <taxon>Tordyliinae</taxon>
        <taxon>Heracleum</taxon>
    </lineage>
</organism>
<gene>
    <name evidence="2" type="ORF">POM88_000303</name>
</gene>
<reference evidence="2" key="2">
    <citation type="submission" date="2023-05" db="EMBL/GenBank/DDBJ databases">
        <authorList>
            <person name="Schelkunov M.I."/>
        </authorList>
    </citation>
    <scope>NUCLEOTIDE SEQUENCE</scope>
    <source>
        <strain evidence="2">Hsosn_3</strain>
        <tissue evidence="2">Leaf</tissue>
    </source>
</reference>
<keyword evidence="3" id="KW-1185">Reference proteome</keyword>
<evidence type="ECO:0000313" key="2">
    <source>
        <dbReference type="EMBL" id="KAK1400698.1"/>
    </source>
</evidence>
<dbReference type="AlphaFoldDB" id="A0AAD8NAR0"/>
<dbReference type="Proteomes" id="UP001237642">
    <property type="component" value="Unassembled WGS sequence"/>
</dbReference>
<protein>
    <submittedName>
        <fullName evidence="2">Uncharacterized protein</fullName>
    </submittedName>
</protein>
<name>A0AAD8NAR0_9APIA</name>
<sequence length="210" mass="22996">MGSLDEETPTGSGTNPDHVFSSVPSTDEVQNAMSEFESFMDGTGGSSPQSSSKRNRLIQMLNDSRVTQFSGYRRVQEAYDLLKTDSSVKEIVVSISSDKAVWEAVLGNKAVQDLRDSLIKGIAARISGEESDWATLILKWILRRAMSIFGDMMAKFGMLLGETFQKTELGNTSSEVIKSFNGTIESLFLLSVVILIIVVVTRGREVTPVT</sequence>